<feature type="chain" id="PRO_5002045342" evidence="1">
    <location>
        <begin position="17"/>
        <end position="97"/>
    </location>
</feature>
<feature type="signal peptide" evidence="1">
    <location>
        <begin position="1"/>
        <end position="16"/>
    </location>
</feature>
<dbReference type="EMBL" id="GBRH01250021">
    <property type="protein sequence ID" value="JAD47874.1"/>
    <property type="molecule type" value="Transcribed_RNA"/>
</dbReference>
<keyword evidence="1" id="KW-0732">Signal</keyword>
<sequence>MTVVCFLSYMLSGLLALPKSLLLPNMRPKIKFSCSSISLSYWRHQSYCCYPYVRCTNIEPHTLMLFPLLSDTVPFLVISYLDLVSARNYYKWDPYNC</sequence>
<protein>
    <submittedName>
        <fullName evidence="2">Uncharacterized protein</fullName>
    </submittedName>
</protein>
<accession>A0A0A9A852</accession>
<organism evidence="2">
    <name type="scientific">Arundo donax</name>
    <name type="common">Giant reed</name>
    <name type="synonym">Donax arundinaceus</name>
    <dbReference type="NCBI Taxonomy" id="35708"/>
    <lineage>
        <taxon>Eukaryota</taxon>
        <taxon>Viridiplantae</taxon>
        <taxon>Streptophyta</taxon>
        <taxon>Embryophyta</taxon>
        <taxon>Tracheophyta</taxon>
        <taxon>Spermatophyta</taxon>
        <taxon>Magnoliopsida</taxon>
        <taxon>Liliopsida</taxon>
        <taxon>Poales</taxon>
        <taxon>Poaceae</taxon>
        <taxon>PACMAD clade</taxon>
        <taxon>Arundinoideae</taxon>
        <taxon>Arundineae</taxon>
        <taxon>Arundo</taxon>
    </lineage>
</organism>
<evidence type="ECO:0000256" key="1">
    <source>
        <dbReference type="SAM" id="SignalP"/>
    </source>
</evidence>
<name>A0A0A9A852_ARUDO</name>
<reference evidence="2" key="2">
    <citation type="journal article" date="2015" name="Data Brief">
        <title>Shoot transcriptome of the giant reed, Arundo donax.</title>
        <authorList>
            <person name="Barrero R.A."/>
            <person name="Guerrero F.D."/>
            <person name="Moolhuijzen P."/>
            <person name="Goolsby J.A."/>
            <person name="Tidwell J."/>
            <person name="Bellgard S.E."/>
            <person name="Bellgard M.I."/>
        </authorList>
    </citation>
    <scope>NUCLEOTIDE SEQUENCE</scope>
    <source>
        <tissue evidence="2">Shoot tissue taken approximately 20 cm above the soil surface</tissue>
    </source>
</reference>
<proteinExistence type="predicted"/>
<reference evidence="2" key="1">
    <citation type="submission" date="2014-09" db="EMBL/GenBank/DDBJ databases">
        <authorList>
            <person name="Magalhaes I.L.F."/>
            <person name="Oliveira U."/>
            <person name="Santos F.R."/>
            <person name="Vidigal T.H.D.A."/>
            <person name="Brescovit A.D."/>
            <person name="Santos A.J."/>
        </authorList>
    </citation>
    <scope>NUCLEOTIDE SEQUENCE</scope>
    <source>
        <tissue evidence="2">Shoot tissue taken approximately 20 cm above the soil surface</tissue>
    </source>
</reference>
<evidence type="ECO:0000313" key="2">
    <source>
        <dbReference type="EMBL" id="JAD47874.1"/>
    </source>
</evidence>
<dbReference type="AlphaFoldDB" id="A0A0A9A852"/>